<reference evidence="3" key="2">
    <citation type="submission" date="2021-01" db="UniProtKB">
        <authorList>
            <consortium name="EnsemblMetazoa"/>
        </authorList>
    </citation>
    <scope>IDENTIFICATION</scope>
</reference>
<dbReference type="Pfam" id="PF26015">
    <property type="entry name" value="Ig_NPH4_3rd"/>
    <property type="match status" value="1"/>
</dbReference>
<dbReference type="PANTHER" id="PTHR31043:SF3">
    <property type="entry name" value="NEPHROCYSTIN-4"/>
    <property type="match status" value="1"/>
</dbReference>
<accession>A0A7M7NVQ8</accession>
<dbReference type="InterPro" id="IPR029775">
    <property type="entry name" value="NPHP4"/>
</dbReference>
<proteinExistence type="predicted"/>
<dbReference type="InParanoid" id="A0A7M7NVQ8"/>
<organism evidence="3 4">
    <name type="scientific">Strongylocentrotus purpuratus</name>
    <name type="common">Purple sea urchin</name>
    <dbReference type="NCBI Taxonomy" id="7668"/>
    <lineage>
        <taxon>Eukaryota</taxon>
        <taxon>Metazoa</taxon>
        <taxon>Echinodermata</taxon>
        <taxon>Eleutherozoa</taxon>
        <taxon>Echinozoa</taxon>
        <taxon>Echinoidea</taxon>
        <taxon>Euechinoidea</taxon>
        <taxon>Echinacea</taxon>
        <taxon>Camarodonta</taxon>
        <taxon>Echinidea</taxon>
        <taxon>Strongylocentrotidae</taxon>
        <taxon>Strongylocentrotus</taxon>
    </lineage>
</organism>
<evidence type="ECO:0000313" key="3">
    <source>
        <dbReference type="EnsemblMetazoa" id="XP_030842409"/>
    </source>
</evidence>
<dbReference type="KEGG" id="spu:115924456"/>
<dbReference type="AlphaFoldDB" id="A0A7M7NVQ8"/>
<dbReference type="GO" id="GO:0090090">
    <property type="term" value="P:negative regulation of canonical Wnt signaling pathway"/>
    <property type="evidence" value="ECO:0007669"/>
    <property type="project" value="InterPro"/>
</dbReference>
<name>A0A7M7NVQ8_STRPU</name>
<feature type="domain" description="NPHP4 Ig-like" evidence="1">
    <location>
        <begin position="1"/>
        <end position="47"/>
    </location>
</feature>
<dbReference type="Pfam" id="PF26187">
    <property type="entry name" value="Ig_NPHP4_4th"/>
    <property type="match status" value="1"/>
</dbReference>
<dbReference type="Proteomes" id="UP000007110">
    <property type="component" value="Unassembled WGS sequence"/>
</dbReference>
<evidence type="ECO:0000259" key="1">
    <source>
        <dbReference type="Pfam" id="PF26015"/>
    </source>
</evidence>
<evidence type="ECO:0000259" key="2">
    <source>
        <dbReference type="Pfam" id="PF26187"/>
    </source>
</evidence>
<dbReference type="InterPro" id="IPR058685">
    <property type="entry name" value="Ig_NPHP4_4th"/>
</dbReference>
<dbReference type="InterPro" id="IPR058686">
    <property type="entry name" value="Ig_NPHP4_3rd"/>
</dbReference>
<dbReference type="GeneID" id="115924456"/>
<dbReference type="GO" id="GO:0005856">
    <property type="term" value="C:cytoskeleton"/>
    <property type="evidence" value="ECO:0007669"/>
    <property type="project" value="InterPro"/>
</dbReference>
<dbReference type="PANTHER" id="PTHR31043">
    <property type="entry name" value="NEPHROCYSTIN-4"/>
    <property type="match status" value="1"/>
</dbReference>
<dbReference type="RefSeq" id="XP_030842409.1">
    <property type="nucleotide sequence ID" value="XM_030986549.1"/>
</dbReference>
<protein>
    <submittedName>
        <fullName evidence="3">Uncharacterized protein</fullName>
    </submittedName>
</protein>
<dbReference type="GO" id="GO:0097730">
    <property type="term" value="C:non-motile cilium"/>
    <property type="evidence" value="ECO:0007669"/>
    <property type="project" value="InterPro"/>
</dbReference>
<evidence type="ECO:0000313" key="4">
    <source>
        <dbReference type="Proteomes" id="UP000007110"/>
    </source>
</evidence>
<feature type="domain" description="NPHP4 Ig-like" evidence="2">
    <location>
        <begin position="53"/>
        <end position="77"/>
    </location>
</feature>
<dbReference type="OrthoDB" id="313446at2759"/>
<dbReference type="EnsemblMetazoa" id="XM_030986549">
    <property type="protein sequence ID" value="XP_030842409"/>
    <property type="gene ID" value="LOC115924456"/>
</dbReference>
<sequence length="99" mass="11088">MLLANSVHELNLGVRPRVKGNKFMFINVVDIEYHVLVRSWLVSVICRAPYITKSFELQLPVGGGKGSNKRISYTTAILKGKSSSSDVIEMTCYNSRKPE</sequence>
<keyword evidence="4" id="KW-1185">Reference proteome</keyword>
<reference evidence="4" key="1">
    <citation type="submission" date="2015-02" db="EMBL/GenBank/DDBJ databases">
        <title>Genome sequencing for Strongylocentrotus purpuratus.</title>
        <authorList>
            <person name="Murali S."/>
            <person name="Liu Y."/>
            <person name="Vee V."/>
            <person name="English A."/>
            <person name="Wang M."/>
            <person name="Skinner E."/>
            <person name="Han Y."/>
            <person name="Muzny D.M."/>
            <person name="Worley K.C."/>
            <person name="Gibbs R.A."/>
        </authorList>
    </citation>
    <scope>NUCLEOTIDE SEQUENCE</scope>
</reference>